<organism evidence="1 2">
    <name type="scientific">Pseudomonas versuta</name>
    <dbReference type="NCBI Taxonomy" id="1788301"/>
    <lineage>
        <taxon>Bacteria</taxon>
        <taxon>Pseudomonadati</taxon>
        <taxon>Pseudomonadota</taxon>
        <taxon>Gammaproteobacteria</taxon>
        <taxon>Pseudomonadales</taxon>
        <taxon>Pseudomonadaceae</taxon>
        <taxon>Pseudomonas</taxon>
    </lineage>
</organism>
<comment type="caution">
    <text evidence="1">The sequence shown here is derived from an EMBL/GenBank/DDBJ whole genome shotgun (WGS) entry which is preliminary data.</text>
</comment>
<dbReference type="Proteomes" id="UP000185990">
    <property type="component" value="Unassembled WGS sequence"/>
</dbReference>
<protein>
    <recommendedName>
        <fullName evidence="3">Phage tail assembly protein</fullName>
    </recommendedName>
</protein>
<evidence type="ECO:0000313" key="1">
    <source>
        <dbReference type="EMBL" id="OKA29273.1"/>
    </source>
</evidence>
<evidence type="ECO:0008006" key="3">
    <source>
        <dbReference type="Google" id="ProtNLM"/>
    </source>
</evidence>
<proteinExistence type="predicted"/>
<accession>A0A854A904</accession>
<dbReference type="RefSeq" id="WP_073508690.1">
    <property type="nucleotide sequence ID" value="NZ_MPJD01000001.1"/>
</dbReference>
<evidence type="ECO:0000313" key="2">
    <source>
        <dbReference type="Proteomes" id="UP000185990"/>
    </source>
</evidence>
<sequence length="102" mass="11356">MTTATENKIPAWLALTDDGVTVTLRYPTELNGIKADKLTLRAPTVRDVRAAQAISGNDAEQREMSLFASLAEVGIKDLESLKLLDYQRVQEGYFRLVSEDQL</sequence>
<reference evidence="1 2" key="1">
    <citation type="submission" date="2016-11" db="EMBL/GenBank/DDBJ databases">
        <title>Draft genome of Pseudomonas versuta A4R1.12.</title>
        <authorList>
            <person name="See-Too W.-S."/>
        </authorList>
    </citation>
    <scope>NUCLEOTIDE SEQUENCE [LARGE SCALE GENOMIC DNA]</scope>
    <source>
        <strain evidence="1 2">A4R1.12</strain>
    </source>
</reference>
<name>A0A854A904_9PSED</name>
<gene>
    <name evidence="1" type="ORF">BOH74_00455</name>
</gene>
<dbReference type="InterPro" id="IPR019289">
    <property type="entry name" value="Phage_tail_E/E"/>
</dbReference>
<dbReference type="Pfam" id="PF10109">
    <property type="entry name" value="Phage_TAC_7"/>
    <property type="match status" value="1"/>
</dbReference>
<dbReference type="AlphaFoldDB" id="A0A854A904"/>
<dbReference type="EMBL" id="MPJD01000001">
    <property type="protein sequence ID" value="OKA29273.1"/>
    <property type="molecule type" value="Genomic_DNA"/>
</dbReference>